<keyword evidence="1" id="KW-1133">Transmembrane helix</keyword>
<dbReference type="OrthoDB" id="1689029at2759"/>
<gene>
    <name evidence="2" type="ORF">AC579_1528</name>
</gene>
<keyword evidence="3" id="KW-1185">Reference proteome</keyword>
<sequence>MLEDRLSGLACRNLICGLHRRVSYDLDALYQLFILIGCGCPFGIPLLETCRESRMYFRSIASAWPLRRPLRIKPLNIVEGSSAGAAKLQPTKGAVTVAFIELQPPIPSTYLGHGPNTAGIASARRRSFVHY</sequence>
<dbReference type="Proteomes" id="UP000073492">
    <property type="component" value="Unassembled WGS sequence"/>
</dbReference>
<keyword evidence="1" id="KW-0472">Membrane</keyword>
<evidence type="ECO:0000256" key="1">
    <source>
        <dbReference type="SAM" id="Phobius"/>
    </source>
</evidence>
<protein>
    <submittedName>
        <fullName evidence="2">Uncharacterized protein</fullName>
    </submittedName>
</protein>
<reference evidence="2 3" key="1">
    <citation type="submission" date="2015-07" db="EMBL/GenBank/DDBJ databases">
        <title>Comparative genomics of the Sigatoka disease complex on banana suggests a link between parallel evolutionary changes in Pseudocercospora fijiensis and Pseudocercospora eumusae and increased virulence on the banana host.</title>
        <authorList>
            <person name="Chang T.-C."/>
            <person name="Salvucci A."/>
            <person name="Crous P.W."/>
            <person name="Stergiopoulos I."/>
        </authorList>
    </citation>
    <scope>NUCLEOTIDE SEQUENCE [LARGE SCALE GENOMIC DNA]</scope>
    <source>
        <strain evidence="2 3">CBS 116634</strain>
    </source>
</reference>
<dbReference type="EMBL" id="LFZO01000051">
    <property type="protein sequence ID" value="KXT15774.1"/>
    <property type="molecule type" value="Genomic_DNA"/>
</dbReference>
<proteinExistence type="predicted"/>
<dbReference type="AlphaFoldDB" id="A0A139IMJ2"/>
<evidence type="ECO:0000313" key="2">
    <source>
        <dbReference type="EMBL" id="KXT15774.1"/>
    </source>
</evidence>
<name>A0A139IMJ2_9PEZI</name>
<accession>A0A139IMJ2</accession>
<comment type="caution">
    <text evidence="2">The sequence shown here is derived from an EMBL/GenBank/DDBJ whole genome shotgun (WGS) entry which is preliminary data.</text>
</comment>
<feature type="transmembrane region" description="Helical" evidence="1">
    <location>
        <begin position="28"/>
        <end position="47"/>
    </location>
</feature>
<organism evidence="2 3">
    <name type="scientific">Pseudocercospora musae</name>
    <dbReference type="NCBI Taxonomy" id="113226"/>
    <lineage>
        <taxon>Eukaryota</taxon>
        <taxon>Fungi</taxon>
        <taxon>Dikarya</taxon>
        <taxon>Ascomycota</taxon>
        <taxon>Pezizomycotina</taxon>
        <taxon>Dothideomycetes</taxon>
        <taxon>Dothideomycetidae</taxon>
        <taxon>Mycosphaerellales</taxon>
        <taxon>Mycosphaerellaceae</taxon>
        <taxon>Pseudocercospora</taxon>
    </lineage>
</organism>
<keyword evidence="1" id="KW-0812">Transmembrane</keyword>
<evidence type="ECO:0000313" key="3">
    <source>
        <dbReference type="Proteomes" id="UP000073492"/>
    </source>
</evidence>